<organism evidence="1 2">
    <name type="scientific">Pisum sativum</name>
    <name type="common">Garden pea</name>
    <name type="synonym">Lathyrus oleraceus</name>
    <dbReference type="NCBI Taxonomy" id="3888"/>
    <lineage>
        <taxon>Eukaryota</taxon>
        <taxon>Viridiplantae</taxon>
        <taxon>Streptophyta</taxon>
        <taxon>Embryophyta</taxon>
        <taxon>Tracheophyta</taxon>
        <taxon>Spermatophyta</taxon>
        <taxon>Magnoliopsida</taxon>
        <taxon>eudicotyledons</taxon>
        <taxon>Gunneridae</taxon>
        <taxon>Pentapetalae</taxon>
        <taxon>rosids</taxon>
        <taxon>fabids</taxon>
        <taxon>Fabales</taxon>
        <taxon>Fabaceae</taxon>
        <taxon>Papilionoideae</taxon>
        <taxon>50 kb inversion clade</taxon>
        <taxon>NPAAA clade</taxon>
        <taxon>Hologalegina</taxon>
        <taxon>IRL clade</taxon>
        <taxon>Fabeae</taxon>
        <taxon>Lathyrus</taxon>
    </lineage>
</organism>
<proteinExistence type="predicted"/>
<evidence type="ECO:0000313" key="2">
    <source>
        <dbReference type="Proteomes" id="UP001058974"/>
    </source>
</evidence>
<gene>
    <name evidence="1" type="ORF">KIW84_045937</name>
</gene>
<dbReference type="EMBL" id="JAMSHJ010000004">
    <property type="protein sequence ID" value="KAI5422705.1"/>
    <property type="molecule type" value="Genomic_DNA"/>
</dbReference>
<evidence type="ECO:0000313" key="1">
    <source>
        <dbReference type="EMBL" id="KAI5422705.1"/>
    </source>
</evidence>
<dbReference type="Gramene" id="Psat04G0593700-T1">
    <property type="protein sequence ID" value="KAI5422705.1"/>
    <property type="gene ID" value="KIW84_045937"/>
</dbReference>
<sequence>MDTTCLLYYIIDERQVDMAKIIDNEMKMITSSSHHLGNKTPSKLDFPDLIIGLCQKARVTLLSVVSETIDGEVNDRYIERHCVPRQSRVRNAQAHPTQQQVFDERAACSYTWDMLEANQGTFLPFQPEEAIGVEVETIGESVEEESEKGESMND</sequence>
<reference evidence="1 2" key="1">
    <citation type="journal article" date="2022" name="Nat. Genet.">
        <title>Improved pea reference genome and pan-genome highlight genomic features and evolutionary characteristics.</title>
        <authorList>
            <person name="Yang T."/>
            <person name="Liu R."/>
            <person name="Luo Y."/>
            <person name="Hu S."/>
            <person name="Wang D."/>
            <person name="Wang C."/>
            <person name="Pandey M.K."/>
            <person name="Ge S."/>
            <person name="Xu Q."/>
            <person name="Li N."/>
            <person name="Li G."/>
            <person name="Huang Y."/>
            <person name="Saxena R.K."/>
            <person name="Ji Y."/>
            <person name="Li M."/>
            <person name="Yan X."/>
            <person name="He Y."/>
            <person name="Liu Y."/>
            <person name="Wang X."/>
            <person name="Xiang C."/>
            <person name="Varshney R.K."/>
            <person name="Ding H."/>
            <person name="Gao S."/>
            <person name="Zong X."/>
        </authorList>
    </citation>
    <scope>NUCLEOTIDE SEQUENCE [LARGE SCALE GENOMIC DNA]</scope>
    <source>
        <strain evidence="1 2">cv. Zhongwan 6</strain>
    </source>
</reference>
<protein>
    <submittedName>
        <fullName evidence="1">Uncharacterized protein</fullName>
    </submittedName>
</protein>
<name>A0A9D5AXW0_PEA</name>
<dbReference type="Proteomes" id="UP001058974">
    <property type="component" value="Chromosome 4"/>
</dbReference>
<dbReference type="AlphaFoldDB" id="A0A9D5AXW0"/>
<accession>A0A9D5AXW0</accession>
<comment type="caution">
    <text evidence="1">The sequence shown here is derived from an EMBL/GenBank/DDBJ whole genome shotgun (WGS) entry which is preliminary data.</text>
</comment>
<keyword evidence="2" id="KW-1185">Reference proteome</keyword>